<gene>
    <name evidence="1" type="ORF">SAMN05421786_102325</name>
</gene>
<proteinExistence type="predicted"/>
<dbReference type="InterPro" id="IPR021109">
    <property type="entry name" value="Peptidase_aspartic_dom_sf"/>
</dbReference>
<dbReference type="AlphaFoldDB" id="A0A1N7M6X4"/>
<name>A0A1N7M6X4_9FLAO</name>
<organism evidence="1 2">
    <name type="scientific">Chryseobacterium ureilyticum</name>
    <dbReference type="NCBI Taxonomy" id="373668"/>
    <lineage>
        <taxon>Bacteria</taxon>
        <taxon>Pseudomonadati</taxon>
        <taxon>Bacteroidota</taxon>
        <taxon>Flavobacteriia</taxon>
        <taxon>Flavobacteriales</taxon>
        <taxon>Weeksellaceae</taxon>
        <taxon>Chryseobacterium group</taxon>
        <taxon>Chryseobacterium</taxon>
    </lineage>
</organism>
<keyword evidence="1" id="KW-0645">Protease</keyword>
<dbReference type="STRING" id="373668.SAMN05421786_102325"/>
<accession>A0A1N7M6X4</accession>
<protein>
    <submittedName>
        <fullName evidence="1">Aspartyl protease</fullName>
    </submittedName>
</protein>
<evidence type="ECO:0000313" key="2">
    <source>
        <dbReference type="Proteomes" id="UP000186744"/>
    </source>
</evidence>
<keyword evidence="1" id="KW-0378">Hydrolase</keyword>
<dbReference type="GO" id="GO:0006508">
    <property type="term" value="P:proteolysis"/>
    <property type="evidence" value="ECO:0007669"/>
    <property type="project" value="UniProtKB-KW"/>
</dbReference>
<dbReference type="Gene3D" id="2.40.70.10">
    <property type="entry name" value="Acid Proteases"/>
    <property type="match status" value="2"/>
</dbReference>
<keyword evidence="2" id="KW-1185">Reference proteome</keyword>
<reference evidence="2" key="1">
    <citation type="submission" date="2017-01" db="EMBL/GenBank/DDBJ databases">
        <authorList>
            <person name="Varghese N."/>
            <person name="Submissions S."/>
        </authorList>
    </citation>
    <scope>NUCLEOTIDE SEQUENCE [LARGE SCALE GENOMIC DNA]</scope>
    <source>
        <strain evidence="2">DSM 18017</strain>
    </source>
</reference>
<sequence length="308" mass="35688">MKIINLLIFESYPQLKKMKLKTIVLSILLTLSVALNAQTIHFKWEKDSIGNKLIENIAMSVPFTIKNKTYPFHFDLGANYTLIYDKCFENAEFMKAKKIDPTSEAAGHKMFFIENQNFNINEYAVKNYKLQGILNFDQGEVCGVVGADIFQNKYLVIDFPNKKITVSDKLDQKLKSRADFVNIEIKNHKPILPLKIDGKEYRFQYDSGASIFPIISYKQNFADLISQSKFKEELNIRNFNNPLVVKAVETDKKIQIGNKNFRTNEFWYTDEDYFSLKQDGIDGIIGNVFFMDKVIIIDFINKKFGIVD</sequence>
<evidence type="ECO:0000313" key="1">
    <source>
        <dbReference type="EMBL" id="SIS81773.1"/>
    </source>
</evidence>
<dbReference type="GO" id="GO:0008233">
    <property type="term" value="F:peptidase activity"/>
    <property type="evidence" value="ECO:0007669"/>
    <property type="project" value="UniProtKB-KW"/>
</dbReference>
<dbReference type="EMBL" id="FTOL01000002">
    <property type="protein sequence ID" value="SIS81773.1"/>
    <property type="molecule type" value="Genomic_DNA"/>
</dbReference>
<dbReference type="Proteomes" id="UP000186744">
    <property type="component" value="Unassembled WGS sequence"/>
</dbReference>